<gene>
    <name evidence="2" type="ORF">AK812_SmicGene9444</name>
</gene>
<accession>A0A1Q9EID5</accession>
<evidence type="ECO:0000313" key="2">
    <source>
        <dbReference type="EMBL" id="OLQ07179.1"/>
    </source>
</evidence>
<dbReference type="AlphaFoldDB" id="A0A1Q9EID5"/>
<name>A0A1Q9EID5_SYMMI</name>
<dbReference type="EMBL" id="LSRX01000145">
    <property type="protein sequence ID" value="OLQ07179.1"/>
    <property type="molecule type" value="Genomic_DNA"/>
</dbReference>
<dbReference type="Proteomes" id="UP000186817">
    <property type="component" value="Unassembled WGS sequence"/>
</dbReference>
<comment type="caution">
    <text evidence="2">The sequence shown here is derived from an EMBL/GenBank/DDBJ whole genome shotgun (WGS) entry which is preliminary data.</text>
</comment>
<organism evidence="2 3">
    <name type="scientific">Symbiodinium microadriaticum</name>
    <name type="common">Dinoflagellate</name>
    <name type="synonym">Zooxanthella microadriatica</name>
    <dbReference type="NCBI Taxonomy" id="2951"/>
    <lineage>
        <taxon>Eukaryota</taxon>
        <taxon>Sar</taxon>
        <taxon>Alveolata</taxon>
        <taxon>Dinophyceae</taxon>
        <taxon>Suessiales</taxon>
        <taxon>Symbiodiniaceae</taxon>
        <taxon>Symbiodinium</taxon>
    </lineage>
</organism>
<evidence type="ECO:0000256" key="1">
    <source>
        <dbReference type="SAM" id="MobiDB-lite"/>
    </source>
</evidence>
<protein>
    <submittedName>
        <fullName evidence="2">Uncharacterized protein</fullName>
    </submittedName>
</protein>
<keyword evidence="3" id="KW-1185">Reference proteome</keyword>
<evidence type="ECO:0000313" key="3">
    <source>
        <dbReference type="Proteomes" id="UP000186817"/>
    </source>
</evidence>
<reference evidence="2 3" key="1">
    <citation type="submission" date="2016-02" db="EMBL/GenBank/DDBJ databases">
        <title>Genome analysis of coral dinoflagellate symbionts highlights evolutionary adaptations to a symbiotic lifestyle.</title>
        <authorList>
            <person name="Aranda M."/>
            <person name="Li Y."/>
            <person name="Liew Y.J."/>
            <person name="Baumgarten S."/>
            <person name="Simakov O."/>
            <person name="Wilson M."/>
            <person name="Piel J."/>
            <person name="Ashoor H."/>
            <person name="Bougouffa S."/>
            <person name="Bajic V.B."/>
            <person name="Ryu T."/>
            <person name="Ravasi T."/>
            <person name="Bayer T."/>
            <person name="Micklem G."/>
            <person name="Kim H."/>
            <person name="Bhak J."/>
            <person name="Lajeunesse T.C."/>
            <person name="Voolstra C.R."/>
        </authorList>
    </citation>
    <scope>NUCLEOTIDE SEQUENCE [LARGE SCALE GENOMIC DNA]</scope>
    <source>
        <strain evidence="2 3">CCMP2467</strain>
    </source>
</reference>
<proteinExistence type="predicted"/>
<feature type="region of interest" description="Disordered" evidence="1">
    <location>
        <begin position="134"/>
        <end position="175"/>
    </location>
</feature>
<sequence>MVTRGACCEVMSGMEERSPTTTASERTYLMPSAKALGVFRRGEVITVAQSRLRLQLLKSGSAPDEVRLCAGLANGLALTVREPIEEPWHEEPWDASQSSHAVVDPKISACTRSVPSQGAGADAAPPWVPKAWAAWEAEPKQRRRRRRRGPTVGAEGHQTPSTVASDNERQACRRNSSANYVAALLPKRRRAKNGDVRIFDRI</sequence>